<keyword evidence="2" id="KW-1185">Reference proteome</keyword>
<sequence length="65" mass="7074">MMCREKYGSLQPVSWTAGMCFWRGIYTTNGHIVGTKLGIVGIIPTTKVSLTLASGIHAPHVPYLL</sequence>
<name>A0A182XRZ7_ANOQN</name>
<protein>
    <submittedName>
        <fullName evidence="1">Uncharacterized protein</fullName>
    </submittedName>
</protein>
<organism evidence="1 2">
    <name type="scientific">Anopheles quadriannulatus</name>
    <name type="common">Mosquito</name>
    <dbReference type="NCBI Taxonomy" id="34691"/>
    <lineage>
        <taxon>Eukaryota</taxon>
        <taxon>Metazoa</taxon>
        <taxon>Ecdysozoa</taxon>
        <taxon>Arthropoda</taxon>
        <taxon>Hexapoda</taxon>
        <taxon>Insecta</taxon>
        <taxon>Pterygota</taxon>
        <taxon>Neoptera</taxon>
        <taxon>Endopterygota</taxon>
        <taxon>Diptera</taxon>
        <taxon>Nematocera</taxon>
        <taxon>Culicoidea</taxon>
        <taxon>Culicidae</taxon>
        <taxon>Anophelinae</taxon>
        <taxon>Anopheles</taxon>
    </lineage>
</organism>
<dbReference type="VEuPathDB" id="VectorBase:AQUA014614"/>
<evidence type="ECO:0000313" key="2">
    <source>
        <dbReference type="Proteomes" id="UP000076407"/>
    </source>
</evidence>
<evidence type="ECO:0000313" key="1">
    <source>
        <dbReference type="EnsemblMetazoa" id="AQUA014614-PB"/>
    </source>
</evidence>
<dbReference type="Proteomes" id="UP000076407">
    <property type="component" value="Unassembled WGS sequence"/>
</dbReference>
<proteinExistence type="predicted"/>
<reference evidence="1" key="1">
    <citation type="submission" date="2020-05" db="UniProtKB">
        <authorList>
            <consortium name="EnsemblMetazoa"/>
        </authorList>
    </citation>
    <scope>IDENTIFICATION</scope>
    <source>
        <strain evidence="1">SANGQUA</strain>
    </source>
</reference>
<dbReference type="AlphaFoldDB" id="A0A182XRZ7"/>
<accession>A0A182XRZ7</accession>
<dbReference type="EnsemblMetazoa" id="AQUA014614-RB">
    <property type="protein sequence ID" value="AQUA014614-PB"/>
    <property type="gene ID" value="AQUA014614"/>
</dbReference>